<sequence>MTATTSFTEQNNFSNLNGLQVLVVDDNADCRDLLKFLLEEFFVVVKIATSVQEALLVLGQWQPDILISSIALPGEDGYSLMRQIRILEESQQAKPLAAIAITTLITEKACIQALDCGFSMYVEKPFNLDALLASIDYLARQNR</sequence>
<proteinExistence type="predicted"/>
<protein>
    <submittedName>
        <fullName evidence="4">Response regulator</fullName>
    </submittedName>
</protein>
<organism evidence="4 5">
    <name type="scientific">Iningainema tapete BLCC-T55</name>
    <dbReference type="NCBI Taxonomy" id="2748662"/>
    <lineage>
        <taxon>Bacteria</taxon>
        <taxon>Bacillati</taxon>
        <taxon>Cyanobacteriota</taxon>
        <taxon>Cyanophyceae</taxon>
        <taxon>Nostocales</taxon>
        <taxon>Scytonemataceae</taxon>
        <taxon>Iningainema tapete</taxon>
    </lineage>
</organism>
<evidence type="ECO:0000313" key="5">
    <source>
        <dbReference type="Proteomes" id="UP000629098"/>
    </source>
</evidence>
<evidence type="ECO:0000313" key="4">
    <source>
        <dbReference type="EMBL" id="MBD2777052.1"/>
    </source>
</evidence>
<keyword evidence="1" id="KW-0597">Phosphoprotein</keyword>
<keyword evidence="5" id="KW-1185">Reference proteome</keyword>
<feature type="domain" description="Response regulatory" evidence="3">
    <location>
        <begin position="20"/>
        <end position="139"/>
    </location>
</feature>
<dbReference type="PANTHER" id="PTHR44591">
    <property type="entry name" value="STRESS RESPONSE REGULATOR PROTEIN 1"/>
    <property type="match status" value="1"/>
</dbReference>
<evidence type="ECO:0000259" key="3">
    <source>
        <dbReference type="PROSITE" id="PS50110"/>
    </source>
</evidence>
<comment type="caution">
    <text evidence="4">The sequence shown here is derived from an EMBL/GenBank/DDBJ whole genome shotgun (WGS) entry which is preliminary data.</text>
</comment>
<dbReference type="InterPro" id="IPR011006">
    <property type="entry name" value="CheY-like_superfamily"/>
</dbReference>
<dbReference type="AlphaFoldDB" id="A0A8J6XVN7"/>
<dbReference type="InterPro" id="IPR001789">
    <property type="entry name" value="Sig_transdc_resp-reg_receiver"/>
</dbReference>
<name>A0A8J6XVN7_9CYAN</name>
<dbReference type="InterPro" id="IPR050595">
    <property type="entry name" value="Bact_response_regulator"/>
</dbReference>
<reference evidence="4" key="1">
    <citation type="submission" date="2020-09" db="EMBL/GenBank/DDBJ databases">
        <title>Iningainema tapete sp. nov. (Scytonemataceae, Cyanobacteria) from greenhouses in central Florida (USA) produces two types of nodularin with biosynthetic potential for microcystin-LR and anabaenopeptins.</title>
        <authorList>
            <person name="Berthold D.E."/>
            <person name="Lefler F.W."/>
            <person name="Huang I.-S."/>
            <person name="Abdulla H."/>
            <person name="Zimba P.V."/>
            <person name="Laughinghouse H.D. IV."/>
        </authorList>
    </citation>
    <scope>NUCLEOTIDE SEQUENCE</scope>
    <source>
        <strain evidence="4">BLCCT55</strain>
    </source>
</reference>
<dbReference type="SUPFAM" id="SSF52172">
    <property type="entry name" value="CheY-like"/>
    <property type="match status" value="1"/>
</dbReference>
<dbReference type="RefSeq" id="WP_190836116.1">
    <property type="nucleotide sequence ID" value="NZ_CAWPPI010000104.1"/>
</dbReference>
<evidence type="ECO:0000256" key="2">
    <source>
        <dbReference type="PROSITE-ProRule" id="PRU00169"/>
    </source>
</evidence>
<dbReference type="GO" id="GO:0000160">
    <property type="term" value="P:phosphorelay signal transduction system"/>
    <property type="evidence" value="ECO:0007669"/>
    <property type="project" value="InterPro"/>
</dbReference>
<gene>
    <name evidence="4" type="ORF">ICL16_34655</name>
</gene>
<dbReference type="Gene3D" id="3.40.50.2300">
    <property type="match status" value="1"/>
</dbReference>
<evidence type="ECO:0000256" key="1">
    <source>
        <dbReference type="ARBA" id="ARBA00022553"/>
    </source>
</evidence>
<dbReference type="Pfam" id="PF00072">
    <property type="entry name" value="Response_reg"/>
    <property type="match status" value="1"/>
</dbReference>
<dbReference type="EMBL" id="JACXAE010000104">
    <property type="protein sequence ID" value="MBD2777052.1"/>
    <property type="molecule type" value="Genomic_DNA"/>
</dbReference>
<dbReference type="Proteomes" id="UP000629098">
    <property type="component" value="Unassembled WGS sequence"/>
</dbReference>
<dbReference type="PANTHER" id="PTHR44591:SF3">
    <property type="entry name" value="RESPONSE REGULATORY DOMAIN-CONTAINING PROTEIN"/>
    <property type="match status" value="1"/>
</dbReference>
<dbReference type="PROSITE" id="PS50110">
    <property type="entry name" value="RESPONSE_REGULATORY"/>
    <property type="match status" value="1"/>
</dbReference>
<comment type="caution">
    <text evidence="2">Lacks conserved residue(s) required for the propagation of feature annotation.</text>
</comment>
<dbReference type="SMART" id="SM00448">
    <property type="entry name" value="REC"/>
    <property type="match status" value="1"/>
</dbReference>
<accession>A0A8J6XVN7</accession>